<feature type="chain" id="PRO_5029770432" evidence="5">
    <location>
        <begin position="21"/>
        <end position="121"/>
    </location>
</feature>
<comment type="caution">
    <text evidence="7">The sequence shown here is derived from an EMBL/GenBank/DDBJ whole genome shotgun (WGS) entry which is preliminary data.</text>
</comment>
<reference evidence="7 8" key="1">
    <citation type="submission" date="2019-09" db="EMBL/GenBank/DDBJ databases">
        <title>Bird 10,000 Genomes (B10K) Project - Family phase.</title>
        <authorList>
            <person name="Zhang G."/>
        </authorList>
    </citation>
    <scope>NUCLEOTIDE SEQUENCE [LARGE SCALE GENOMIC DNA]</scope>
    <source>
        <strain evidence="7">B10K-DU-001-53</strain>
        <tissue evidence="7">Muscle</tissue>
    </source>
</reference>
<dbReference type="EMBL" id="VXAB01015308">
    <property type="protein sequence ID" value="NXJ16724.1"/>
    <property type="molecule type" value="Genomic_DNA"/>
</dbReference>
<feature type="compositionally biased region" description="Polar residues" evidence="4">
    <location>
        <begin position="97"/>
        <end position="107"/>
    </location>
</feature>
<dbReference type="GO" id="GO:0002764">
    <property type="term" value="P:immune response-regulating signaling pathway"/>
    <property type="evidence" value="ECO:0007669"/>
    <property type="project" value="TreeGrafter"/>
</dbReference>
<keyword evidence="2" id="KW-1015">Disulfide bond</keyword>
<dbReference type="SUPFAM" id="SSF48726">
    <property type="entry name" value="Immunoglobulin"/>
    <property type="match status" value="1"/>
</dbReference>
<organism evidence="7 8">
    <name type="scientific">Odontophorus gujanensis</name>
    <name type="common">marbled wood quail</name>
    <dbReference type="NCBI Taxonomy" id="886794"/>
    <lineage>
        <taxon>Eukaryota</taxon>
        <taxon>Metazoa</taxon>
        <taxon>Chordata</taxon>
        <taxon>Craniata</taxon>
        <taxon>Vertebrata</taxon>
        <taxon>Euteleostomi</taxon>
        <taxon>Archelosauria</taxon>
        <taxon>Archosauria</taxon>
        <taxon>Dinosauria</taxon>
        <taxon>Saurischia</taxon>
        <taxon>Theropoda</taxon>
        <taxon>Coelurosauria</taxon>
        <taxon>Aves</taxon>
        <taxon>Neognathae</taxon>
        <taxon>Galloanserae</taxon>
        <taxon>Galliformes</taxon>
        <taxon>Odontophoridae</taxon>
        <taxon>Odontophorus</taxon>
    </lineage>
</organism>
<dbReference type="InterPro" id="IPR003599">
    <property type="entry name" value="Ig_sub"/>
</dbReference>
<sequence length="121" mass="13227">QCGSNTASLAGWWLVAASGAQQPPRPSVSLHPSQGVSVGDNVTLWCHTPRPALWVWLHQEGRSTYGRMLDEERDATEFPFASTVRDDAGTYRCQYEVSDSQDTSQMSDPVELVLTGEGDAD</sequence>
<evidence type="ECO:0000256" key="5">
    <source>
        <dbReference type="SAM" id="SignalP"/>
    </source>
</evidence>
<feature type="signal peptide" evidence="5">
    <location>
        <begin position="1"/>
        <end position="20"/>
    </location>
</feature>
<dbReference type="PANTHER" id="PTHR11738:SF186">
    <property type="entry name" value="OSTEOCLAST-ASSOCIATED IMMUNOGLOBULIN-LIKE RECEPTOR"/>
    <property type="match status" value="1"/>
</dbReference>
<keyword evidence="3" id="KW-0393">Immunoglobulin domain</keyword>
<evidence type="ECO:0000256" key="1">
    <source>
        <dbReference type="ARBA" id="ARBA00022729"/>
    </source>
</evidence>
<evidence type="ECO:0000256" key="4">
    <source>
        <dbReference type="SAM" id="MobiDB-lite"/>
    </source>
</evidence>
<evidence type="ECO:0000256" key="3">
    <source>
        <dbReference type="ARBA" id="ARBA00023319"/>
    </source>
</evidence>
<dbReference type="PROSITE" id="PS50835">
    <property type="entry name" value="IG_LIKE"/>
    <property type="match status" value="1"/>
</dbReference>
<keyword evidence="1 5" id="KW-0732">Signal</keyword>
<gene>
    <name evidence="7" type="primary">Igsf1_2</name>
    <name evidence="7" type="ORF">ODOGUJ_R10574</name>
</gene>
<dbReference type="Proteomes" id="UP000522663">
    <property type="component" value="Unassembled WGS sequence"/>
</dbReference>
<keyword evidence="8" id="KW-1185">Reference proteome</keyword>
<feature type="region of interest" description="Disordered" evidence="4">
    <location>
        <begin position="97"/>
        <end position="121"/>
    </location>
</feature>
<accession>A0A7K9Z616</accession>
<dbReference type="AlphaFoldDB" id="A0A7K9Z616"/>
<dbReference type="Gene3D" id="2.60.40.10">
    <property type="entry name" value="Immunoglobulins"/>
    <property type="match status" value="1"/>
</dbReference>
<evidence type="ECO:0000313" key="8">
    <source>
        <dbReference type="Proteomes" id="UP000522663"/>
    </source>
</evidence>
<dbReference type="InterPro" id="IPR013783">
    <property type="entry name" value="Ig-like_fold"/>
</dbReference>
<evidence type="ECO:0000313" key="7">
    <source>
        <dbReference type="EMBL" id="NXJ16724.1"/>
    </source>
</evidence>
<proteinExistence type="predicted"/>
<dbReference type="InterPro" id="IPR007110">
    <property type="entry name" value="Ig-like_dom"/>
</dbReference>
<dbReference type="InterPro" id="IPR050412">
    <property type="entry name" value="Ig-like_Receptors_ImmuneReg"/>
</dbReference>
<name>A0A7K9Z616_9GALL</name>
<dbReference type="SMART" id="SM00409">
    <property type="entry name" value="IG"/>
    <property type="match status" value="1"/>
</dbReference>
<dbReference type="FunFam" id="2.60.40.10:FF:000049">
    <property type="entry name" value="Leukocyte immunoglobulin-like receptor subfamily B member 1"/>
    <property type="match status" value="1"/>
</dbReference>
<feature type="non-terminal residue" evidence="7">
    <location>
        <position position="1"/>
    </location>
</feature>
<dbReference type="Pfam" id="PF13895">
    <property type="entry name" value="Ig_2"/>
    <property type="match status" value="1"/>
</dbReference>
<dbReference type="InterPro" id="IPR036179">
    <property type="entry name" value="Ig-like_dom_sf"/>
</dbReference>
<feature type="domain" description="Ig-like" evidence="6">
    <location>
        <begin position="26"/>
        <end position="104"/>
    </location>
</feature>
<feature type="non-terminal residue" evidence="7">
    <location>
        <position position="121"/>
    </location>
</feature>
<evidence type="ECO:0000259" key="6">
    <source>
        <dbReference type="PROSITE" id="PS50835"/>
    </source>
</evidence>
<dbReference type="OrthoDB" id="9119260at2759"/>
<protein>
    <submittedName>
        <fullName evidence="7">IGSF1 protein</fullName>
    </submittedName>
</protein>
<evidence type="ECO:0000256" key="2">
    <source>
        <dbReference type="ARBA" id="ARBA00023157"/>
    </source>
</evidence>
<dbReference type="PANTHER" id="PTHR11738">
    <property type="entry name" value="MHC CLASS I NK CELL RECEPTOR"/>
    <property type="match status" value="1"/>
</dbReference>